<accession>A0ABV9SGQ9</accession>
<name>A0ABV9SGQ9_9ACTN</name>
<gene>
    <name evidence="1" type="ORF">ACFPCZ_00470</name>
</gene>
<evidence type="ECO:0000313" key="1">
    <source>
        <dbReference type="EMBL" id="MFC4865089.1"/>
    </source>
</evidence>
<proteinExistence type="predicted"/>
<protein>
    <submittedName>
        <fullName evidence="1">Uncharacterized protein</fullName>
    </submittedName>
</protein>
<dbReference type="Proteomes" id="UP001595858">
    <property type="component" value="Unassembled WGS sequence"/>
</dbReference>
<dbReference type="EMBL" id="JBHSIY010000001">
    <property type="protein sequence ID" value="MFC4865089.1"/>
    <property type="molecule type" value="Genomic_DNA"/>
</dbReference>
<evidence type="ECO:0000313" key="2">
    <source>
        <dbReference type="Proteomes" id="UP001595858"/>
    </source>
</evidence>
<keyword evidence="2" id="KW-1185">Reference proteome</keyword>
<organism evidence="1 2">
    <name type="scientific">Streptomonospora arabica</name>
    <dbReference type="NCBI Taxonomy" id="412417"/>
    <lineage>
        <taxon>Bacteria</taxon>
        <taxon>Bacillati</taxon>
        <taxon>Actinomycetota</taxon>
        <taxon>Actinomycetes</taxon>
        <taxon>Streptosporangiales</taxon>
        <taxon>Nocardiopsidaceae</taxon>
        <taxon>Streptomonospora</taxon>
    </lineage>
</organism>
<dbReference type="RefSeq" id="WP_344142580.1">
    <property type="nucleotide sequence ID" value="NZ_BAAAQI010000005.1"/>
</dbReference>
<sequence>MSEWTWGFEPPDRGDHLPAGVLAEIERLADELASMGGEAAAAGVPTARGRVLRDLPLAGGRGFFTFMPVEHRREIVVVSVTLWS</sequence>
<comment type="caution">
    <text evidence="1">The sequence shown here is derived from an EMBL/GenBank/DDBJ whole genome shotgun (WGS) entry which is preliminary data.</text>
</comment>
<reference evidence="2" key="1">
    <citation type="journal article" date="2019" name="Int. J. Syst. Evol. Microbiol.">
        <title>The Global Catalogue of Microorganisms (GCM) 10K type strain sequencing project: providing services to taxonomists for standard genome sequencing and annotation.</title>
        <authorList>
            <consortium name="The Broad Institute Genomics Platform"/>
            <consortium name="The Broad Institute Genome Sequencing Center for Infectious Disease"/>
            <person name="Wu L."/>
            <person name="Ma J."/>
        </authorList>
    </citation>
    <scope>NUCLEOTIDE SEQUENCE [LARGE SCALE GENOMIC DNA]</scope>
    <source>
        <strain evidence="2">CGMCC 4.7304</strain>
    </source>
</reference>